<keyword evidence="2" id="KW-1185">Reference proteome</keyword>
<comment type="caution">
    <text evidence="1">The sequence shown here is derived from an EMBL/GenBank/DDBJ whole genome shotgun (WGS) entry which is preliminary data.</text>
</comment>
<evidence type="ECO:0000313" key="1">
    <source>
        <dbReference type="EMBL" id="KAG7497553.1"/>
    </source>
</evidence>
<accession>A0AAV6QXJ8</accession>
<dbReference type="Proteomes" id="UP000693946">
    <property type="component" value="Linkage Group LG3"/>
</dbReference>
<evidence type="ECO:0000313" key="2">
    <source>
        <dbReference type="Proteomes" id="UP000693946"/>
    </source>
</evidence>
<dbReference type="AlphaFoldDB" id="A0AAV6QXJ8"/>
<gene>
    <name evidence="1" type="ORF">JOB18_039742</name>
</gene>
<dbReference type="EMBL" id="JAGKHQ010000015">
    <property type="protein sequence ID" value="KAG7497553.1"/>
    <property type="molecule type" value="Genomic_DNA"/>
</dbReference>
<protein>
    <submittedName>
        <fullName evidence="1">Uncharacterized protein</fullName>
    </submittedName>
</protein>
<reference evidence="1 2" key="1">
    <citation type="journal article" date="2021" name="Sci. Rep.">
        <title>Chromosome anchoring in Senegalese sole (Solea senegalensis) reveals sex-associated markers and genome rearrangements in flatfish.</title>
        <authorList>
            <person name="Guerrero-Cozar I."/>
            <person name="Gomez-Garrido J."/>
            <person name="Berbel C."/>
            <person name="Martinez-Blanch J.F."/>
            <person name="Alioto T."/>
            <person name="Claros M.G."/>
            <person name="Gagnaire P.A."/>
            <person name="Manchado M."/>
        </authorList>
    </citation>
    <scope>NUCLEOTIDE SEQUENCE [LARGE SCALE GENOMIC DNA]</scope>
    <source>
        <strain evidence="1">Sse05_10M</strain>
    </source>
</reference>
<organism evidence="1 2">
    <name type="scientific">Solea senegalensis</name>
    <name type="common">Senegalese sole</name>
    <dbReference type="NCBI Taxonomy" id="28829"/>
    <lineage>
        <taxon>Eukaryota</taxon>
        <taxon>Metazoa</taxon>
        <taxon>Chordata</taxon>
        <taxon>Craniata</taxon>
        <taxon>Vertebrata</taxon>
        <taxon>Euteleostomi</taxon>
        <taxon>Actinopterygii</taxon>
        <taxon>Neopterygii</taxon>
        <taxon>Teleostei</taxon>
        <taxon>Neoteleostei</taxon>
        <taxon>Acanthomorphata</taxon>
        <taxon>Carangaria</taxon>
        <taxon>Pleuronectiformes</taxon>
        <taxon>Pleuronectoidei</taxon>
        <taxon>Soleidae</taxon>
        <taxon>Solea</taxon>
    </lineage>
</organism>
<sequence length="91" mass="10398">MLLFLFCGPEETTPQTHFYLSNKRRTSNVSVTFFTSSPVTSVNTNQETCHSLLRVFGLFLVFVLCGRLNRSSRPPFHFLPQTPRSLDGRCL</sequence>
<name>A0AAV6QXJ8_SOLSE</name>
<proteinExistence type="predicted"/>